<name>A0A2M7G3S8_9BACT</name>
<proteinExistence type="predicted"/>
<comment type="caution">
    <text evidence="2">The sequence shown here is derived from an EMBL/GenBank/DDBJ whole genome shotgun (WGS) entry which is preliminary data.</text>
</comment>
<sequence length="112" mass="12692">MQISELLEDLSLLYLVFKTPAEVFVVFAQIYTAIFLSWGLVYLILALLGRIQRLKSWTHWPLLRLCLSVLGLIASAFFWVWILLLIVSLASFFNALGGLFGGLLGLFKHFGE</sequence>
<gene>
    <name evidence="2" type="ORF">COW36_14280</name>
</gene>
<dbReference type="Proteomes" id="UP000231019">
    <property type="component" value="Unassembled WGS sequence"/>
</dbReference>
<evidence type="ECO:0000313" key="3">
    <source>
        <dbReference type="Proteomes" id="UP000231019"/>
    </source>
</evidence>
<feature type="transmembrane region" description="Helical" evidence="1">
    <location>
        <begin position="23"/>
        <end position="49"/>
    </location>
</feature>
<dbReference type="EMBL" id="PFFQ01000040">
    <property type="protein sequence ID" value="PIW16128.1"/>
    <property type="molecule type" value="Genomic_DNA"/>
</dbReference>
<evidence type="ECO:0000313" key="2">
    <source>
        <dbReference type="EMBL" id="PIW16128.1"/>
    </source>
</evidence>
<feature type="transmembrane region" description="Helical" evidence="1">
    <location>
        <begin position="61"/>
        <end position="82"/>
    </location>
</feature>
<keyword evidence="1" id="KW-1133">Transmembrane helix</keyword>
<dbReference type="AlphaFoldDB" id="A0A2M7G3S8"/>
<protein>
    <submittedName>
        <fullName evidence="2">Uncharacterized protein</fullName>
    </submittedName>
</protein>
<accession>A0A2M7G3S8</accession>
<reference evidence="2 3" key="1">
    <citation type="submission" date="2017-09" db="EMBL/GenBank/DDBJ databases">
        <title>Depth-based differentiation of microbial function through sediment-hosted aquifers and enrichment of novel symbionts in the deep terrestrial subsurface.</title>
        <authorList>
            <person name="Probst A.J."/>
            <person name="Ladd B."/>
            <person name="Jarett J.K."/>
            <person name="Geller-Mcgrath D.E."/>
            <person name="Sieber C.M."/>
            <person name="Emerson J.B."/>
            <person name="Anantharaman K."/>
            <person name="Thomas B.C."/>
            <person name="Malmstrom R."/>
            <person name="Stieglmeier M."/>
            <person name="Klingl A."/>
            <person name="Woyke T."/>
            <person name="Ryan C.M."/>
            <person name="Banfield J.F."/>
        </authorList>
    </citation>
    <scope>NUCLEOTIDE SEQUENCE [LARGE SCALE GENOMIC DNA]</scope>
    <source>
        <strain evidence="2">CG17_big_fil_post_rev_8_21_14_2_50_48_46</strain>
    </source>
</reference>
<organism evidence="2 3">
    <name type="scientific">bacterium (Candidatus Blackallbacteria) CG17_big_fil_post_rev_8_21_14_2_50_48_46</name>
    <dbReference type="NCBI Taxonomy" id="2014261"/>
    <lineage>
        <taxon>Bacteria</taxon>
        <taxon>Candidatus Blackallbacteria</taxon>
    </lineage>
</organism>
<keyword evidence="1" id="KW-0472">Membrane</keyword>
<keyword evidence="1" id="KW-0812">Transmembrane</keyword>
<evidence type="ECO:0000256" key="1">
    <source>
        <dbReference type="SAM" id="Phobius"/>
    </source>
</evidence>
<feature type="transmembrane region" description="Helical" evidence="1">
    <location>
        <begin position="88"/>
        <end position="107"/>
    </location>
</feature>